<organism evidence="1 2">
    <name type="scientific">Cellulomonas bogoriensis 69B4 = DSM 16987</name>
    <dbReference type="NCBI Taxonomy" id="1386082"/>
    <lineage>
        <taxon>Bacteria</taxon>
        <taxon>Bacillati</taxon>
        <taxon>Actinomycetota</taxon>
        <taxon>Actinomycetes</taxon>
        <taxon>Micrococcales</taxon>
        <taxon>Cellulomonadaceae</taxon>
        <taxon>Cellulomonas</taxon>
    </lineage>
</organism>
<evidence type="ECO:0000313" key="1">
    <source>
        <dbReference type="EMBL" id="KGM13450.1"/>
    </source>
</evidence>
<dbReference type="InterPro" id="IPR043755">
    <property type="entry name" value="DUF5701"/>
</dbReference>
<name>A0A0A0BZS8_9CELL</name>
<comment type="caution">
    <text evidence="1">The sequence shown here is derived from an EMBL/GenBank/DDBJ whole genome shotgun (WGS) entry which is preliminary data.</text>
</comment>
<proteinExistence type="predicted"/>
<dbReference type="Proteomes" id="UP000054314">
    <property type="component" value="Unassembled WGS sequence"/>
</dbReference>
<sequence length="224" mass="24323">MCTTPTHPPLPALTVQADRLIELGVRAPGLEPAALLARATTLQDVAPPGSLLAVHPRVVAPSVLAGHMTRALTVRGQRVERSGFVVADMDDVDDFTPTLDAPVPDADLYAVVDPTRGEEMTNWSPEEALPVITGAGRTPLTLSEGIQWVLHAPEALKRNRCFMTIGSRLRRPDGTFDARTPALWISNGTGRDGSDRRGAPKVGWCWWRNRHTWLGFASAAARNR</sequence>
<gene>
    <name evidence="1" type="ORF">N869_13765</name>
</gene>
<dbReference type="Pfam" id="PF18959">
    <property type="entry name" value="DUF5701"/>
    <property type="match status" value="1"/>
</dbReference>
<dbReference type="AlphaFoldDB" id="A0A0A0BZS8"/>
<protein>
    <submittedName>
        <fullName evidence="1">Uncharacterized protein</fullName>
    </submittedName>
</protein>
<dbReference type="OrthoDB" id="3242676at2"/>
<accession>A0A0A0BZS8</accession>
<reference evidence="1 2" key="1">
    <citation type="submission" date="2013-08" db="EMBL/GenBank/DDBJ databases">
        <title>Genome sequencing of Cellulomonas bogoriensis 69B4.</title>
        <authorList>
            <person name="Chen F."/>
            <person name="Li Y."/>
            <person name="Wang G."/>
        </authorList>
    </citation>
    <scope>NUCLEOTIDE SEQUENCE [LARGE SCALE GENOMIC DNA]</scope>
    <source>
        <strain evidence="1 2">69B4</strain>
    </source>
</reference>
<dbReference type="RefSeq" id="WP_035059180.1">
    <property type="nucleotide sequence ID" value="NZ_AXCZ01000042.1"/>
</dbReference>
<dbReference type="EMBL" id="AXCZ01000042">
    <property type="protein sequence ID" value="KGM13450.1"/>
    <property type="molecule type" value="Genomic_DNA"/>
</dbReference>
<keyword evidence="2" id="KW-1185">Reference proteome</keyword>
<evidence type="ECO:0000313" key="2">
    <source>
        <dbReference type="Proteomes" id="UP000054314"/>
    </source>
</evidence>